<keyword evidence="9" id="KW-1185">Reference proteome</keyword>
<feature type="transmembrane region" description="Helical" evidence="6">
    <location>
        <begin position="112"/>
        <end position="131"/>
    </location>
</feature>
<evidence type="ECO:0000259" key="7">
    <source>
        <dbReference type="Pfam" id="PF11970"/>
    </source>
</evidence>
<keyword evidence="4 6" id="KW-0472">Membrane</keyword>
<sequence>MLSQSIEGLQPGIISVAVAAQLSLVATLFLILILVYHRLCSSHPLFRSYIGSEAFCLKFLRSQFAILFFDLLVSDFLQAAGFTLNLAHVGKTEIYNSGVCVAQGVLIQVGDISGAFATLAIAIHTFLVLIIRKPPATSLLLSFIACKWLFVLLLTTIGPLAFAQESNGPFYGPAGAWCWITKPYAWERFCLHYIWLFITGSASAIIYGLIFCTIRQRIRTHVSKKTRDPTVEETSMESAAKKMLLYPLCYLLLMIPLGSYRLASTFGQTWSIQVQIGCGFVFTLAGLVDSIVFCWTRNLFFGGSRSQAKVNEGVSAMEAKEIVESRSEKTLPDSPSVSFKNTDPAQTASSPTKKQTSFASRLNGSNIQFMPAKYCLATIDMNSFDDTESPTSH</sequence>
<feature type="region of interest" description="Disordered" evidence="5">
    <location>
        <begin position="325"/>
        <end position="358"/>
    </location>
</feature>
<evidence type="ECO:0000256" key="6">
    <source>
        <dbReference type="SAM" id="Phobius"/>
    </source>
</evidence>
<dbReference type="Pfam" id="PF05462">
    <property type="entry name" value="Dicty_CAR"/>
    <property type="match status" value="1"/>
</dbReference>
<feature type="transmembrane region" description="Helical" evidence="6">
    <location>
        <begin position="244"/>
        <end position="262"/>
    </location>
</feature>
<dbReference type="Proteomes" id="UP000765509">
    <property type="component" value="Unassembled WGS sequence"/>
</dbReference>
<dbReference type="InterPro" id="IPR022596">
    <property type="entry name" value="GPR1/2/3_C"/>
</dbReference>
<feature type="transmembrane region" description="Helical" evidence="6">
    <location>
        <begin position="138"/>
        <end position="162"/>
    </location>
</feature>
<evidence type="ECO:0000256" key="4">
    <source>
        <dbReference type="ARBA" id="ARBA00023136"/>
    </source>
</evidence>
<dbReference type="AlphaFoldDB" id="A0A9Q3EJW1"/>
<reference evidence="8" key="1">
    <citation type="submission" date="2021-03" db="EMBL/GenBank/DDBJ databases">
        <title>Draft genome sequence of rust myrtle Austropuccinia psidii MF-1, a brazilian biotype.</title>
        <authorList>
            <person name="Quecine M.C."/>
            <person name="Pachon D.M.R."/>
            <person name="Bonatelli M.L."/>
            <person name="Correr F.H."/>
            <person name="Franceschini L.M."/>
            <person name="Leite T.F."/>
            <person name="Margarido G.R.A."/>
            <person name="Almeida C.A."/>
            <person name="Ferrarezi J.A."/>
            <person name="Labate C.A."/>
        </authorList>
    </citation>
    <scope>NUCLEOTIDE SEQUENCE</scope>
    <source>
        <strain evidence="8">MF-1</strain>
    </source>
</reference>
<organism evidence="8 9">
    <name type="scientific">Austropuccinia psidii MF-1</name>
    <dbReference type="NCBI Taxonomy" id="1389203"/>
    <lineage>
        <taxon>Eukaryota</taxon>
        <taxon>Fungi</taxon>
        <taxon>Dikarya</taxon>
        <taxon>Basidiomycota</taxon>
        <taxon>Pucciniomycotina</taxon>
        <taxon>Pucciniomycetes</taxon>
        <taxon>Pucciniales</taxon>
        <taxon>Sphaerophragmiaceae</taxon>
        <taxon>Austropuccinia</taxon>
    </lineage>
</organism>
<dbReference type="Pfam" id="PF11970">
    <property type="entry name" value="GPR_Gpa2_C"/>
    <property type="match status" value="1"/>
</dbReference>
<keyword evidence="2 6" id="KW-0812">Transmembrane</keyword>
<dbReference type="OrthoDB" id="100006at2759"/>
<dbReference type="PANTHER" id="PTHR23112:SF37">
    <property type="entry name" value="G PROTEIN-COUPLED RECEPTOR GPR1"/>
    <property type="match status" value="1"/>
</dbReference>
<dbReference type="SUPFAM" id="SSF81321">
    <property type="entry name" value="Family A G protein-coupled receptor-like"/>
    <property type="match status" value="1"/>
</dbReference>
<dbReference type="EMBL" id="AVOT02027899">
    <property type="protein sequence ID" value="MBW0520191.1"/>
    <property type="molecule type" value="Genomic_DNA"/>
</dbReference>
<dbReference type="PANTHER" id="PTHR23112">
    <property type="entry name" value="G PROTEIN-COUPLED RECEPTOR 157-RELATED"/>
    <property type="match status" value="1"/>
</dbReference>
<gene>
    <name evidence="8" type="ORF">O181_059906</name>
</gene>
<keyword evidence="3 6" id="KW-1133">Transmembrane helix</keyword>
<accession>A0A9Q3EJW1</accession>
<feature type="transmembrane region" description="Helical" evidence="6">
    <location>
        <begin position="12"/>
        <end position="36"/>
    </location>
</feature>
<evidence type="ECO:0000313" key="9">
    <source>
        <dbReference type="Proteomes" id="UP000765509"/>
    </source>
</evidence>
<comment type="caution">
    <text evidence="8">The sequence shown here is derived from an EMBL/GenBank/DDBJ whole genome shotgun (WGS) entry which is preliminary data.</text>
</comment>
<evidence type="ECO:0000256" key="5">
    <source>
        <dbReference type="SAM" id="MobiDB-lite"/>
    </source>
</evidence>
<proteinExistence type="predicted"/>
<dbReference type="GO" id="GO:0007189">
    <property type="term" value="P:adenylate cyclase-activating G protein-coupled receptor signaling pathway"/>
    <property type="evidence" value="ECO:0007669"/>
    <property type="project" value="TreeGrafter"/>
</dbReference>
<feature type="domain" description="G protein-coupled receptor GPR1/2/3 C-terminal" evidence="7">
    <location>
        <begin position="236"/>
        <end position="297"/>
    </location>
</feature>
<evidence type="ECO:0000256" key="2">
    <source>
        <dbReference type="ARBA" id="ARBA00022692"/>
    </source>
</evidence>
<name>A0A9Q3EJW1_9BASI</name>
<feature type="transmembrane region" description="Helical" evidence="6">
    <location>
        <begin position="193"/>
        <end position="214"/>
    </location>
</feature>
<dbReference type="GO" id="GO:0005886">
    <property type="term" value="C:plasma membrane"/>
    <property type="evidence" value="ECO:0007669"/>
    <property type="project" value="TreeGrafter"/>
</dbReference>
<evidence type="ECO:0000256" key="3">
    <source>
        <dbReference type="ARBA" id="ARBA00022989"/>
    </source>
</evidence>
<dbReference type="GO" id="GO:0004930">
    <property type="term" value="F:G protein-coupled receptor activity"/>
    <property type="evidence" value="ECO:0007669"/>
    <property type="project" value="TreeGrafter"/>
</dbReference>
<dbReference type="Gene3D" id="1.20.1070.10">
    <property type="entry name" value="Rhodopsin 7-helix transmembrane proteins"/>
    <property type="match status" value="1"/>
</dbReference>
<evidence type="ECO:0000313" key="8">
    <source>
        <dbReference type="EMBL" id="MBW0520191.1"/>
    </source>
</evidence>
<feature type="compositionally biased region" description="Polar residues" evidence="5">
    <location>
        <begin position="333"/>
        <end position="358"/>
    </location>
</feature>
<comment type="subcellular location">
    <subcellularLocation>
        <location evidence="1">Membrane</location>
        <topology evidence="1">Multi-pass membrane protein</topology>
    </subcellularLocation>
</comment>
<evidence type="ECO:0000256" key="1">
    <source>
        <dbReference type="ARBA" id="ARBA00004141"/>
    </source>
</evidence>
<protein>
    <recommendedName>
        <fullName evidence="7">G protein-coupled receptor GPR1/2/3 C-terminal domain-containing protein</fullName>
    </recommendedName>
</protein>
<feature type="transmembrane region" description="Helical" evidence="6">
    <location>
        <begin position="274"/>
        <end position="295"/>
    </location>
</feature>